<dbReference type="Pfam" id="PF03721">
    <property type="entry name" value="UDPG_MGDP_dh_N"/>
    <property type="match status" value="2"/>
</dbReference>
<evidence type="ECO:0000256" key="7">
    <source>
        <dbReference type="PIRSR" id="PIRSR500133-1"/>
    </source>
</evidence>
<gene>
    <name evidence="11" type="ORF">FGG08_002374</name>
</gene>
<dbReference type="InterPro" id="IPR014027">
    <property type="entry name" value="UDP-Glc/GDP-Man_DH_C"/>
</dbReference>
<evidence type="ECO:0000259" key="10">
    <source>
        <dbReference type="SMART" id="SM00984"/>
    </source>
</evidence>
<organism evidence="11 12">
    <name type="scientific">Glutinoglossum americanum</name>
    <dbReference type="NCBI Taxonomy" id="1670608"/>
    <lineage>
        <taxon>Eukaryota</taxon>
        <taxon>Fungi</taxon>
        <taxon>Dikarya</taxon>
        <taxon>Ascomycota</taxon>
        <taxon>Pezizomycotina</taxon>
        <taxon>Geoglossomycetes</taxon>
        <taxon>Geoglossales</taxon>
        <taxon>Geoglossaceae</taxon>
        <taxon>Glutinoglossum</taxon>
    </lineage>
</organism>
<dbReference type="SUPFAM" id="SSF48179">
    <property type="entry name" value="6-phosphogluconate dehydrogenase C-terminal domain-like"/>
    <property type="match status" value="1"/>
</dbReference>
<comment type="catalytic activity">
    <reaction evidence="6">
        <text>UDP-alpha-D-glucose + 2 NAD(+) + H2O = UDP-alpha-D-glucuronate + 2 NADH + 3 H(+)</text>
        <dbReference type="Rhea" id="RHEA:23596"/>
        <dbReference type="ChEBI" id="CHEBI:15377"/>
        <dbReference type="ChEBI" id="CHEBI:15378"/>
        <dbReference type="ChEBI" id="CHEBI:57540"/>
        <dbReference type="ChEBI" id="CHEBI:57945"/>
        <dbReference type="ChEBI" id="CHEBI:58052"/>
        <dbReference type="ChEBI" id="CHEBI:58885"/>
        <dbReference type="EC" id="1.1.1.22"/>
    </reaction>
</comment>
<evidence type="ECO:0000256" key="9">
    <source>
        <dbReference type="SAM" id="MobiDB-lite"/>
    </source>
</evidence>
<feature type="binding site" evidence="8">
    <location>
        <position position="287"/>
    </location>
    <ligand>
        <name>NAD(+)</name>
        <dbReference type="ChEBI" id="CHEBI:57540"/>
    </ligand>
</feature>
<dbReference type="FunFam" id="1.20.5.100:FF:000001">
    <property type="entry name" value="UDP-glucose 6-dehydrogenase"/>
    <property type="match status" value="1"/>
</dbReference>
<dbReference type="InterPro" id="IPR001732">
    <property type="entry name" value="UDP-Glc/GDP-Man_DH_N"/>
</dbReference>
<evidence type="ECO:0000256" key="3">
    <source>
        <dbReference type="ARBA" id="ARBA00012954"/>
    </source>
</evidence>
<comment type="pathway">
    <text evidence="1">Nucleotide-sugar biosynthesis; UDP-alpha-D-glucuronate biosynthesis; UDP-alpha-D-glucuronate from UDP-alpha-D-glucose: step 1/1.</text>
</comment>
<dbReference type="NCBIfam" id="TIGR03026">
    <property type="entry name" value="NDP-sugDHase"/>
    <property type="match status" value="1"/>
</dbReference>
<keyword evidence="5 8" id="KW-0520">NAD</keyword>
<dbReference type="GO" id="GO:0005634">
    <property type="term" value="C:nucleus"/>
    <property type="evidence" value="ECO:0007669"/>
    <property type="project" value="TreeGrafter"/>
</dbReference>
<dbReference type="InterPro" id="IPR014026">
    <property type="entry name" value="UDP-Glc/GDP-Man_DH_dimer"/>
</dbReference>
<feature type="binding site" evidence="8">
    <location>
        <position position="109"/>
    </location>
    <ligand>
        <name>NAD(+)</name>
        <dbReference type="ChEBI" id="CHEBI:57540"/>
    </ligand>
</feature>
<dbReference type="Pfam" id="PF03720">
    <property type="entry name" value="UDPG_MGDP_dh_C"/>
    <property type="match status" value="1"/>
</dbReference>
<evidence type="ECO:0000256" key="4">
    <source>
        <dbReference type="ARBA" id="ARBA00023002"/>
    </source>
</evidence>
<protein>
    <recommendedName>
        <fullName evidence="3">UDP-glucose 6-dehydrogenase</fullName>
        <ecNumber evidence="3">1.1.1.22</ecNumber>
    </recommendedName>
</protein>
<evidence type="ECO:0000256" key="8">
    <source>
        <dbReference type="PIRSR" id="PIRSR500133-3"/>
    </source>
</evidence>
<evidence type="ECO:0000313" key="11">
    <source>
        <dbReference type="EMBL" id="KAH0543311.1"/>
    </source>
</evidence>
<dbReference type="SUPFAM" id="SSF52413">
    <property type="entry name" value="UDP-glucose/GDP-mannose dehydrogenase C-terminal domain"/>
    <property type="match status" value="1"/>
</dbReference>
<feature type="compositionally biased region" description="Polar residues" evidence="9">
    <location>
        <begin position="564"/>
        <end position="581"/>
    </location>
</feature>
<feature type="region of interest" description="Disordered" evidence="9">
    <location>
        <begin position="612"/>
        <end position="658"/>
    </location>
</feature>
<dbReference type="InterPro" id="IPR036291">
    <property type="entry name" value="NAD(P)-bd_dom_sf"/>
</dbReference>
<dbReference type="GO" id="GO:0006024">
    <property type="term" value="P:glycosaminoglycan biosynthetic process"/>
    <property type="evidence" value="ECO:0007669"/>
    <property type="project" value="TreeGrafter"/>
</dbReference>
<dbReference type="SMART" id="SM00984">
    <property type="entry name" value="UDPG_MGDP_dh_C"/>
    <property type="match status" value="1"/>
</dbReference>
<feature type="domain" description="UDP-glucose/GDP-mannose dehydrogenase C-terminal" evidence="10">
    <location>
        <begin position="453"/>
        <end position="548"/>
    </location>
</feature>
<dbReference type="Pfam" id="PF00984">
    <property type="entry name" value="UDPG_MGDP_dh"/>
    <property type="match status" value="1"/>
</dbReference>
<dbReference type="InterPro" id="IPR036220">
    <property type="entry name" value="UDP-Glc/GDP-Man_DH_C_sf"/>
</dbReference>
<dbReference type="PANTHER" id="PTHR11374">
    <property type="entry name" value="UDP-GLUCOSE DEHYDROGENASE/UDP-MANNAC DEHYDROGENASE"/>
    <property type="match status" value="1"/>
</dbReference>
<dbReference type="SUPFAM" id="SSF51735">
    <property type="entry name" value="NAD(P)-binding Rossmann-fold domains"/>
    <property type="match status" value="1"/>
</dbReference>
<feature type="binding site" evidence="8">
    <location>
        <begin position="397"/>
        <end position="400"/>
    </location>
    <ligand>
        <name>NAD(+)</name>
        <dbReference type="ChEBI" id="CHEBI:57540"/>
    </ligand>
</feature>
<reference evidence="11" key="1">
    <citation type="submission" date="2021-03" db="EMBL/GenBank/DDBJ databases">
        <title>Comparative genomics and phylogenomic investigation of the class Geoglossomycetes provide insights into ecological specialization and systematics.</title>
        <authorList>
            <person name="Melie T."/>
            <person name="Pirro S."/>
            <person name="Miller A.N."/>
            <person name="Quandt A."/>
        </authorList>
    </citation>
    <scope>NUCLEOTIDE SEQUENCE</scope>
    <source>
        <strain evidence="11">GBOQ0MN5Z8</strain>
    </source>
</reference>
<evidence type="ECO:0000313" key="12">
    <source>
        <dbReference type="Proteomes" id="UP000698800"/>
    </source>
</evidence>
<dbReference type="PIRSF" id="PIRSF000124">
    <property type="entry name" value="UDPglc_GDPman_dh"/>
    <property type="match status" value="1"/>
</dbReference>
<dbReference type="OrthoDB" id="5059218at2759"/>
<feature type="binding site" evidence="8">
    <location>
        <begin position="252"/>
        <end position="253"/>
    </location>
    <ligand>
        <name>NAD(+)</name>
        <dbReference type="ChEBI" id="CHEBI:57540"/>
    </ligand>
</feature>
<sequence>MGDVFDEFTPVYSNPPGGDGLHIEQASRHPQFDPLSYHGSIRFPPPRPHYQVPPNSLVDASTEASDAGVSHMSHKEVKKIACIGAGYVGGPTCAVIAYKNPSIQVTIVDQNTERIEAWNSTKLPIYEPGLDHIVFTARDGIVAPLDHNLTSGKPMTVQLASTMNGGTLITGLDGHDELCPRPLDLGHAPNLFFTTDMSSAIADADLIFICVNTPTKDSGIGKDYACDLKYFESAARKIAEIAVSDKIIVEKSTVPCKTAQSMRELLEANCNPGVRFEVLSNPEFLSEGSAVSDLLNPDRVLIGSDSSSTGVSAAASLSDVYSWVPRNRIISMNLWSCELSKLAANALLAQRISSINSLSAICEATGANINEVSYACGLDRRIGPHMLKAGVGFGGSCFKKDILSLVYLAESLHLSEVADYWKSVVAMNEYQKCRFTRRITHCLFDTLTGKKITILGFSYKKDTGDTRETPAVTLVRNIFAEKCKISIYDPKASEQQIWLQLAEDGGKLEKLKSRITIHHDIYEACEGADAIVVATEWDEFSNKAITPRGPSAWTPSSILRGVSANGNRSHTPTNQIPQGETFSRVAPTPTIAILGGSGTPSRLPASIDSVISRNHSPTLNPKHSAKGSHSYAPSRGRQDSLASTLSTGSTNDHLDTIGEENKTNRLDWGRVALGMRKPMFVFDGRGILDVDKLEKLGFRVEAIGIPGVRYQPAQEFE</sequence>
<dbReference type="AlphaFoldDB" id="A0A9P8I9S9"/>
<proteinExistence type="inferred from homology"/>
<evidence type="ECO:0000256" key="6">
    <source>
        <dbReference type="ARBA" id="ARBA00047473"/>
    </source>
</evidence>
<keyword evidence="4" id="KW-0560">Oxidoreductase</keyword>
<feature type="compositionally biased region" description="Polar residues" evidence="9">
    <location>
        <begin position="612"/>
        <end position="621"/>
    </location>
</feature>
<name>A0A9P8I9S9_9PEZI</name>
<dbReference type="GO" id="GO:0051287">
    <property type="term" value="F:NAD binding"/>
    <property type="evidence" value="ECO:0007669"/>
    <property type="project" value="InterPro"/>
</dbReference>
<dbReference type="InterPro" id="IPR017476">
    <property type="entry name" value="UDP-Glc/GDP-Man"/>
</dbReference>
<keyword evidence="12" id="KW-1185">Reference proteome</keyword>
<feature type="binding site" evidence="8">
    <location>
        <begin position="84"/>
        <end position="89"/>
    </location>
    <ligand>
        <name>NAD(+)</name>
        <dbReference type="ChEBI" id="CHEBI:57540"/>
    </ligand>
</feature>
<accession>A0A9P8I9S9</accession>
<feature type="binding site" evidence="8">
    <location>
        <begin position="211"/>
        <end position="215"/>
    </location>
    <ligand>
        <name>NAD(+)</name>
        <dbReference type="ChEBI" id="CHEBI:57540"/>
    </ligand>
</feature>
<feature type="region of interest" description="Disordered" evidence="9">
    <location>
        <begin position="551"/>
        <end position="581"/>
    </location>
</feature>
<feature type="binding site" evidence="8">
    <location>
        <position position="114"/>
    </location>
    <ligand>
        <name>NAD(+)</name>
        <dbReference type="ChEBI" id="CHEBI:57540"/>
    </ligand>
</feature>
<dbReference type="PIRSF" id="PIRSF500133">
    <property type="entry name" value="UDPglc_DH_euk"/>
    <property type="match status" value="1"/>
</dbReference>
<feature type="active site" description="Nucleophile" evidence="7">
    <location>
        <position position="397"/>
    </location>
</feature>
<evidence type="ECO:0000256" key="5">
    <source>
        <dbReference type="ARBA" id="ARBA00023027"/>
    </source>
</evidence>
<dbReference type="InterPro" id="IPR028356">
    <property type="entry name" value="UDPglc_DH_euk"/>
</dbReference>
<dbReference type="InterPro" id="IPR008927">
    <property type="entry name" value="6-PGluconate_DH-like_C_sf"/>
</dbReference>
<dbReference type="Gene3D" id="1.20.5.100">
    <property type="entry name" value="Cytochrome c1, transmembrane anchor, C-terminal"/>
    <property type="match status" value="1"/>
</dbReference>
<dbReference type="PANTHER" id="PTHR11374:SF3">
    <property type="entry name" value="UDP-GLUCOSE 6-DEHYDROGENASE"/>
    <property type="match status" value="1"/>
</dbReference>
<dbReference type="FunFam" id="3.40.50.720:FF:000193">
    <property type="entry name" value="UDP-glucose 6-dehydrogenase"/>
    <property type="match status" value="1"/>
</dbReference>
<dbReference type="Proteomes" id="UP000698800">
    <property type="component" value="Unassembled WGS sequence"/>
</dbReference>
<comment type="caution">
    <text evidence="11">The sequence shown here is derived from an EMBL/GenBank/DDBJ whole genome shotgun (WGS) entry which is preliminary data.</text>
</comment>
<dbReference type="GO" id="GO:0003979">
    <property type="term" value="F:UDP-glucose 6-dehydrogenase activity"/>
    <property type="evidence" value="ECO:0007669"/>
    <property type="project" value="UniProtKB-EC"/>
</dbReference>
<feature type="compositionally biased region" description="Polar residues" evidence="9">
    <location>
        <begin position="640"/>
        <end position="651"/>
    </location>
</feature>
<evidence type="ECO:0000256" key="1">
    <source>
        <dbReference type="ARBA" id="ARBA00004701"/>
    </source>
</evidence>
<evidence type="ECO:0000256" key="2">
    <source>
        <dbReference type="ARBA" id="ARBA00006601"/>
    </source>
</evidence>
<feature type="binding site" evidence="8">
    <location>
        <position position="467"/>
    </location>
    <ligand>
        <name>NAD(+)</name>
        <dbReference type="ChEBI" id="CHEBI:57540"/>
    </ligand>
</feature>
<dbReference type="EMBL" id="JAGHQL010000035">
    <property type="protein sequence ID" value="KAH0543311.1"/>
    <property type="molecule type" value="Genomic_DNA"/>
</dbReference>
<comment type="similarity">
    <text evidence="2">Belongs to the UDP-glucose/GDP-mannose dehydrogenase family.</text>
</comment>
<dbReference type="EC" id="1.1.1.22" evidence="3"/>
<dbReference type="Gene3D" id="3.40.50.720">
    <property type="entry name" value="NAD(P)-binding Rossmann-like Domain"/>
    <property type="match status" value="2"/>
</dbReference>